<accession>A0AA36JTE4</accession>
<dbReference type="AlphaFoldDB" id="A0AA36JTE4"/>
<protein>
    <submittedName>
        <fullName evidence="2">Uncharacterized protein</fullName>
    </submittedName>
</protein>
<proteinExistence type="predicted"/>
<organism evidence="2 3">
    <name type="scientific">Effrenium voratum</name>
    <dbReference type="NCBI Taxonomy" id="2562239"/>
    <lineage>
        <taxon>Eukaryota</taxon>
        <taxon>Sar</taxon>
        <taxon>Alveolata</taxon>
        <taxon>Dinophyceae</taxon>
        <taxon>Suessiales</taxon>
        <taxon>Symbiodiniaceae</taxon>
        <taxon>Effrenium</taxon>
    </lineage>
</organism>
<evidence type="ECO:0000256" key="1">
    <source>
        <dbReference type="SAM" id="SignalP"/>
    </source>
</evidence>
<evidence type="ECO:0000313" key="3">
    <source>
        <dbReference type="Proteomes" id="UP001178507"/>
    </source>
</evidence>
<reference evidence="2" key="1">
    <citation type="submission" date="2023-08" db="EMBL/GenBank/DDBJ databases">
        <authorList>
            <person name="Chen Y."/>
            <person name="Shah S."/>
            <person name="Dougan E. K."/>
            <person name="Thang M."/>
            <person name="Chan C."/>
        </authorList>
    </citation>
    <scope>NUCLEOTIDE SEQUENCE</scope>
</reference>
<keyword evidence="3" id="KW-1185">Reference proteome</keyword>
<comment type="caution">
    <text evidence="2">The sequence shown here is derived from an EMBL/GenBank/DDBJ whole genome shotgun (WGS) entry which is preliminary data.</text>
</comment>
<gene>
    <name evidence="2" type="ORF">EVOR1521_LOCUS31669</name>
</gene>
<keyword evidence="1" id="KW-0732">Signal</keyword>
<feature type="chain" id="PRO_5041304745" evidence="1">
    <location>
        <begin position="17"/>
        <end position="549"/>
    </location>
</feature>
<sequence length="549" mass="61295">MRAIFSLLLALPLVHGSSESFPRHLRAVDASVFEAELQSAMGEALGCGGLISEQHLLDLEEELRVVYATLPKNGVGRIDRRSLRFLAYRYFNQKHALVIRGFEPSRPLNDSAWAAEVLSQRVPNYVESVLMSRHALERGFDIRDAALLITTIEQLMFDSESNLLEKVYKELRKPLDKAVPRQSLQQVLEAYLVHWLMGNDEEGVRILLNNAKLRQKTFPHWDELVQFANGEIKAQDFKSAKQAKKGALELQYSFEDAHSVIGGITRSFASFWESECVEMKDQLIEMDPHRTGRVPLSKFYGTGLEADWRFAESEAYLRELGALDESSGTKQVLIPNYIQAASNCIVATSHYMVCCLNDCNPLMAEIETALKAPSATPEQLLAVVANMSSAISLEDERAPRLEGMAAQLQAIAANHNGEVPIHGRRFLQWLHYVFPQQCPFPHLSGTTAALAPQEFKGDYVASQDAMMAEAKSELPDFNSTEELWMSQWSEEEELMAGYEGLDAKVCGLSRKLGLACFGLAAMLGAVGFNRKTGKEGDLLPSYQSKAHYI</sequence>
<name>A0AA36JTE4_9DINO</name>
<feature type="signal peptide" evidence="1">
    <location>
        <begin position="1"/>
        <end position="16"/>
    </location>
</feature>
<dbReference type="EMBL" id="CAUJNA010003849">
    <property type="protein sequence ID" value="CAJ1410964.1"/>
    <property type="molecule type" value="Genomic_DNA"/>
</dbReference>
<dbReference type="Proteomes" id="UP001178507">
    <property type="component" value="Unassembled WGS sequence"/>
</dbReference>
<evidence type="ECO:0000313" key="2">
    <source>
        <dbReference type="EMBL" id="CAJ1410964.1"/>
    </source>
</evidence>